<protein>
    <submittedName>
        <fullName evidence="1">Phage protein</fullName>
    </submittedName>
</protein>
<gene>
    <name evidence="1" type="ORF">RR42_m1422</name>
</gene>
<name>A0A0C4Y7B4_9BURK</name>
<organism evidence="1 2">
    <name type="scientific">Cupriavidus basilensis</name>
    <dbReference type="NCBI Taxonomy" id="68895"/>
    <lineage>
        <taxon>Bacteria</taxon>
        <taxon>Pseudomonadati</taxon>
        <taxon>Pseudomonadota</taxon>
        <taxon>Betaproteobacteria</taxon>
        <taxon>Burkholderiales</taxon>
        <taxon>Burkholderiaceae</taxon>
        <taxon>Cupriavidus</taxon>
    </lineage>
</organism>
<proteinExistence type="predicted"/>
<sequence>MQTEVIRYNLRDRGRQFRGKERNFDVPRIVATVNGGACQEKVRHRDMFGYFGHWPRVKFGMNPSEGGLVDGKQVAVEPALVTISLKAFDDGTIEHQAEFLDTNAGRLAQRLYASKAGGFSSAIDELRPEFYGFDYVLEPNYTKNRGYDLALDGVLGTFDAVEAVAEYQEQIAGIGKLLDCVQQDRDRAVGDLDRALSVVGRMEAEIVQLQSMLMKKGAAATLDSIGTLESVMPIVTDSDATHRLQRTIQGFRTAVLARIDEPKQAEEPALKGFMSRLLGR</sequence>
<dbReference type="Proteomes" id="UP000031843">
    <property type="component" value="Chromosome main"/>
</dbReference>
<keyword evidence="2" id="KW-1185">Reference proteome</keyword>
<dbReference type="AlphaFoldDB" id="A0A0C4Y7B4"/>
<reference evidence="1 2" key="1">
    <citation type="journal article" date="2015" name="Genome Announc.">
        <title>Complete Genome Sequence of Cupriavidus basilensis 4G11, Isolated from the Oak Ridge Field Research Center Site.</title>
        <authorList>
            <person name="Ray J."/>
            <person name="Waters R.J."/>
            <person name="Skerker J.M."/>
            <person name="Kuehl J.V."/>
            <person name="Price M.N."/>
            <person name="Huang J."/>
            <person name="Chakraborty R."/>
            <person name="Arkin A.P."/>
            <person name="Deutschbauer A."/>
        </authorList>
    </citation>
    <scope>NUCLEOTIDE SEQUENCE [LARGE SCALE GENOMIC DNA]</scope>
    <source>
        <strain evidence="1">4G11</strain>
    </source>
</reference>
<dbReference type="KEGG" id="cbw:RR42_m1422"/>
<evidence type="ECO:0000313" key="2">
    <source>
        <dbReference type="Proteomes" id="UP000031843"/>
    </source>
</evidence>
<accession>A0A0C4Y7B4</accession>
<dbReference type="EMBL" id="CP010536">
    <property type="protein sequence ID" value="AJG18823.1"/>
    <property type="molecule type" value="Genomic_DNA"/>
</dbReference>
<evidence type="ECO:0000313" key="1">
    <source>
        <dbReference type="EMBL" id="AJG18823.1"/>
    </source>
</evidence>